<proteinExistence type="predicted"/>
<dbReference type="PROSITE" id="PS51782">
    <property type="entry name" value="LYSM"/>
    <property type="match status" value="1"/>
</dbReference>
<dbReference type="InterPro" id="IPR036779">
    <property type="entry name" value="LysM_dom_sf"/>
</dbReference>
<dbReference type="Gene3D" id="3.10.350.10">
    <property type="entry name" value="LysM domain"/>
    <property type="match status" value="1"/>
</dbReference>
<dbReference type="Proteomes" id="UP001175228">
    <property type="component" value="Unassembled WGS sequence"/>
</dbReference>
<protein>
    <recommendedName>
        <fullName evidence="3">LysM domain-containing protein</fullName>
    </recommendedName>
</protein>
<dbReference type="InterPro" id="IPR018392">
    <property type="entry name" value="LysM"/>
</dbReference>
<dbReference type="SMART" id="SM00257">
    <property type="entry name" value="LysM"/>
    <property type="match status" value="1"/>
</dbReference>
<evidence type="ECO:0000256" key="1">
    <source>
        <dbReference type="SAM" id="MobiDB-lite"/>
    </source>
</evidence>
<dbReference type="AlphaFoldDB" id="A0AA39QAR3"/>
<evidence type="ECO:0000313" key="5">
    <source>
        <dbReference type="Proteomes" id="UP001175228"/>
    </source>
</evidence>
<organism evidence="4 5">
    <name type="scientific">Armillaria luteobubalina</name>
    <dbReference type="NCBI Taxonomy" id="153913"/>
    <lineage>
        <taxon>Eukaryota</taxon>
        <taxon>Fungi</taxon>
        <taxon>Dikarya</taxon>
        <taxon>Basidiomycota</taxon>
        <taxon>Agaricomycotina</taxon>
        <taxon>Agaricomycetes</taxon>
        <taxon>Agaricomycetidae</taxon>
        <taxon>Agaricales</taxon>
        <taxon>Marasmiineae</taxon>
        <taxon>Physalacriaceae</taxon>
        <taxon>Armillaria</taxon>
    </lineage>
</organism>
<evidence type="ECO:0000259" key="3">
    <source>
        <dbReference type="PROSITE" id="PS51782"/>
    </source>
</evidence>
<reference evidence="4" key="1">
    <citation type="submission" date="2023-06" db="EMBL/GenBank/DDBJ databases">
        <authorList>
            <consortium name="Lawrence Berkeley National Laboratory"/>
            <person name="Ahrendt S."/>
            <person name="Sahu N."/>
            <person name="Indic B."/>
            <person name="Wong-Bajracharya J."/>
            <person name="Merenyi Z."/>
            <person name="Ke H.-M."/>
            <person name="Monk M."/>
            <person name="Kocsube S."/>
            <person name="Drula E."/>
            <person name="Lipzen A."/>
            <person name="Balint B."/>
            <person name="Henrissat B."/>
            <person name="Andreopoulos B."/>
            <person name="Martin F.M."/>
            <person name="Harder C.B."/>
            <person name="Rigling D."/>
            <person name="Ford K.L."/>
            <person name="Foster G.D."/>
            <person name="Pangilinan J."/>
            <person name="Papanicolaou A."/>
            <person name="Barry K."/>
            <person name="LaButti K."/>
            <person name="Viragh M."/>
            <person name="Koriabine M."/>
            <person name="Yan M."/>
            <person name="Riley R."/>
            <person name="Champramary S."/>
            <person name="Plett K.L."/>
            <person name="Tsai I.J."/>
            <person name="Slot J."/>
            <person name="Sipos G."/>
            <person name="Plett J."/>
            <person name="Nagy L.G."/>
            <person name="Grigoriev I.V."/>
        </authorList>
    </citation>
    <scope>NUCLEOTIDE SEQUENCE</scope>
    <source>
        <strain evidence="4">HWK02</strain>
    </source>
</reference>
<comment type="caution">
    <text evidence="4">The sequence shown here is derived from an EMBL/GenBank/DDBJ whole genome shotgun (WGS) entry which is preliminary data.</text>
</comment>
<dbReference type="CDD" id="cd00118">
    <property type="entry name" value="LysM"/>
    <property type="match status" value="1"/>
</dbReference>
<evidence type="ECO:0000256" key="2">
    <source>
        <dbReference type="SAM" id="SignalP"/>
    </source>
</evidence>
<name>A0AA39QAR3_9AGAR</name>
<feature type="signal peptide" evidence="2">
    <location>
        <begin position="1"/>
        <end position="18"/>
    </location>
</feature>
<sequence length="100" mass="10362">MFSRAFIVLTFIATAAMSASVNSTCDTRTPGYTHIVVAKDICWDIATEGGISVSQLLDANPGIVCGNLEIGERLCVPRTSNSTSTPSQTASSHAASHSSG</sequence>
<keyword evidence="2" id="KW-0732">Signal</keyword>
<feature type="chain" id="PRO_5041285862" description="LysM domain-containing protein" evidence="2">
    <location>
        <begin position="19"/>
        <end position="100"/>
    </location>
</feature>
<dbReference type="EMBL" id="JAUEPU010000009">
    <property type="protein sequence ID" value="KAK0499417.1"/>
    <property type="molecule type" value="Genomic_DNA"/>
</dbReference>
<gene>
    <name evidence="4" type="ORF">EDD18DRAFT_1151107</name>
</gene>
<accession>A0AA39QAR3</accession>
<feature type="domain" description="LysM" evidence="3">
    <location>
        <begin position="32"/>
        <end position="76"/>
    </location>
</feature>
<dbReference type="Pfam" id="PF01476">
    <property type="entry name" value="LysM"/>
    <property type="match status" value="1"/>
</dbReference>
<keyword evidence="5" id="KW-1185">Reference proteome</keyword>
<feature type="region of interest" description="Disordered" evidence="1">
    <location>
        <begin position="79"/>
        <end position="100"/>
    </location>
</feature>
<evidence type="ECO:0000313" key="4">
    <source>
        <dbReference type="EMBL" id="KAK0499417.1"/>
    </source>
</evidence>
<dbReference type="SUPFAM" id="SSF54106">
    <property type="entry name" value="LysM domain"/>
    <property type="match status" value="1"/>
</dbReference>